<dbReference type="PIRSF" id="PIRSF000390">
    <property type="entry name" value="PLP_StrS"/>
    <property type="match status" value="1"/>
</dbReference>
<dbReference type="RefSeq" id="WP_406767921.1">
    <property type="nucleotide sequence ID" value="NZ_JBJHZZ010000001.1"/>
</dbReference>
<dbReference type="SUPFAM" id="SSF53383">
    <property type="entry name" value="PLP-dependent transferases"/>
    <property type="match status" value="1"/>
</dbReference>
<dbReference type="InterPro" id="IPR000653">
    <property type="entry name" value="DegT/StrS_aminotransferase"/>
</dbReference>
<comment type="similarity">
    <text evidence="2 3">Belongs to the DegT/DnrJ/EryC1 family.</text>
</comment>
<protein>
    <submittedName>
        <fullName evidence="4">DegT/DnrJ/EryC1/StrS family aminotransferase</fullName>
    </submittedName>
</protein>
<evidence type="ECO:0000256" key="2">
    <source>
        <dbReference type="ARBA" id="ARBA00037999"/>
    </source>
</evidence>
<name>A0ABW8SYU4_9CLOT</name>
<keyword evidence="4" id="KW-0808">Transferase</keyword>
<keyword evidence="5" id="KW-1185">Reference proteome</keyword>
<evidence type="ECO:0000256" key="3">
    <source>
        <dbReference type="RuleBase" id="RU004508"/>
    </source>
</evidence>
<evidence type="ECO:0000313" key="5">
    <source>
        <dbReference type="Proteomes" id="UP001623591"/>
    </source>
</evidence>
<proteinExistence type="inferred from homology"/>
<comment type="caution">
    <text evidence="4">The sequence shown here is derived from an EMBL/GenBank/DDBJ whole genome shotgun (WGS) entry which is preliminary data.</text>
</comment>
<organism evidence="4 5">
    <name type="scientific">Candidatus Clostridium stratigraminis</name>
    <dbReference type="NCBI Taxonomy" id="3381661"/>
    <lineage>
        <taxon>Bacteria</taxon>
        <taxon>Bacillati</taxon>
        <taxon>Bacillota</taxon>
        <taxon>Clostridia</taxon>
        <taxon>Eubacteriales</taxon>
        <taxon>Clostridiaceae</taxon>
        <taxon>Clostridium</taxon>
    </lineage>
</organism>
<dbReference type="Gene3D" id="3.40.640.10">
    <property type="entry name" value="Type I PLP-dependent aspartate aminotransferase-like (Major domain)"/>
    <property type="match status" value="1"/>
</dbReference>
<dbReference type="Pfam" id="PF01041">
    <property type="entry name" value="DegT_DnrJ_EryC1"/>
    <property type="match status" value="1"/>
</dbReference>
<keyword evidence="1 3" id="KW-0663">Pyridoxal phosphate</keyword>
<keyword evidence="4" id="KW-0032">Aminotransferase</keyword>
<sequence>MINVTKIYLPELKKYEAYLEKIFKLGHVTNNGPLVKELQNRLEKYLGIKHILLVSNGTIALQIAYNLLELKGEAITTPFSFVATTSSQVWQGITPVFADIDKGTFNIDYKKIEEKISKNTSAIIPVHVFGNACDIEKIDEIARKFNLKVIYDAAHAFGVKYKGNSLLNYGDISTLSFHATKVFHTIEGGALVINDDEIYDKARRLINFGISDEEHITEVGINGRMNEFEAAMGLCVLDDIDKIFENRKKVYENYMNYLSKNVVTQEHNINSSLNYCYFPIVFKDEESLLKVKAALTNDNIYPRRYFYPSLNNLPYIKDKTQMAPNSEFISSRILCLPLYDSLEDTVQKNIISIINKMD</sequence>
<dbReference type="PANTHER" id="PTHR30244:SF9">
    <property type="entry name" value="PROTEIN RV3402C"/>
    <property type="match status" value="1"/>
</dbReference>
<evidence type="ECO:0000256" key="1">
    <source>
        <dbReference type="ARBA" id="ARBA00022898"/>
    </source>
</evidence>
<dbReference type="PANTHER" id="PTHR30244">
    <property type="entry name" value="TRANSAMINASE"/>
    <property type="match status" value="1"/>
</dbReference>
<reference evidence="4 5" key="1">
    <citation type="submission" date="2024-11" db="EMBL/GenBank/DDBJ databases">
        <authorList>
            <person name="Heng Y.C."/>
            <person name="Lim A.C.H."/>
            <person name="Lee J.K.Y."/>
            <person name="Kittelmann S."/>
        </authorList>
    </citation>
    <scope>NUCLEOTIDE SEQUENCE [LARGE SCALE GENOMIC DNA]</scope>
    <source>
        <strain evidence="4 5">WILCCON 0185</strain>
    </source>
</reference>
<dbReference type="InterPro" id="IPR015421">
    <property type="entry name" value="PyrdxlP-dep_Trfase_major"/>
</dbReference>
<dbReference type="InterPro" id="IPR015424">
    <property type="entry name" value="PyrdxlP-dep_Trfase"/>
</dbReference>
<gene>
    <name evidence="4" type="ORF">ACJDUG_00520</name>
</gene>
<dbReference type="CDD" id="cd00616">
    <property type="entry name" value="AHBA_syn"/>
    <property type="match status" value="1"/>
</dbReference>
<dbReference type="Proteomes" id="UP001623591">
    <property type="component" value="Unassembled WGS sequence"/>
</dbReference>
<accession>A0ABW8SYU4</accession>
<dbReference type="GO" id="GO:0008483">
    <property type="term" value="F:transaminase activity"/>
    <property type="evidence" value="ECO:0007669"/>
    <property type="project" value="UniProtKB-KW"/>
</dbReference>
<evidence type="ECO:0000313" key="4">
    <source>
        <dbReference type="EMBL" id="MFL0245457.1"/>
    </source>
</evidence>
<dbReference type="EMBL" id="JBJHZZ010000001">
    <property type="protein sequence ID" value="MFL0245457.1"/>
    <property type="molecule type" value="Genomic_DNA"/>
</dbReference>